<feature type="signal peptide" evidence="1">
    <location>
        <begin position="1"/>
        <end position="23"/>
    </location>
</feature>
<proteinExistence type="predicted"/>
<dbReference type="Proteomes" id="UP001634394">
    <property type="component" value="Unassembled WGS sequence"/>
</dbReference>
<evidence type="ECO:0000256" key="1">
    <source>
        <dbReference type="SAM" id="SignalP"/>
    </source>
</evidence>
<keyword evidence="3" id="KW-1185">Reference proteome</keyword>
<reference evidence="2 3" key="1">
    <citation type="submission" date="2024-11" db="EMBL/GenBank/DDBJ databases">
        <title>Chromosome-level genome assembly of the freshwater bivalve Anodonta woodiana.</title>
        <authorList>
            <person name="Chen X."/>
        </authorList>
    </citation>
    <scope>NUCLEOTIDE SEQUENCE [LARGE SCALE GENOMIC DNA]</scope>
    <source>
        <strain evidence="2">MN2024</strain>
        <tissue evidence="2">Gills</tissue>
    </source>
</reference>
<accession>A0ABD3VRG9</accession>
<sequence>MKNTLCIPLFVLVLILTLTPSECQFGYKGGYPRRFGFPRPIPIGVPVFVPPPVGYGFDDLGAGFLLGALAGGFLG</sequence>
<keyword evidence="1" id="KW-0732">Signal</keyword>
<protein>
    <submittedName>
        <fullName evidence="2">Uncharacterized protein</fullName>
    </submittedName>
</protein>
<dbReference type="AlphaFoldDB" id="A0ABD3VRG9"/>
<gene>
    <name evidence="2" type="ORF">ACJMK2_005876</name>
</gene>
<dbReference type="EMBL" id="JBJQND010000010">
    <property type="protein sequence ID" value="KAL3864170.1"/>
    <property type="molecule type" value="Genomic_DNA"/>
</dbReference>
<name>A0ABD3VRG9_SINWO</name>
<evidence type="ECO:0000313" key="2">
    <source>
        <dbReference type="EMBL" id="KAL3864170.1"/>
    </source>
</evidence>
<organism evidence="2 3">
    <name type="scientific">Sinanodonta woodiana</name>
    <name type="common">Chinese pond mussel</name>
    <name type="synonym">Anodonta woodiana</name>
    <dbReference type="NCBI Taxonomy" id="1069815"/>
    <lineage>
        <taxon>Eukaryota</taxon>
        <taxon>Metazoa</taxon>
        <taxon>Spiralia</taxon>
        <taxon>Lophotrochozoa</taxon>
        <taxon>Mollusca</taxon>
        <taxon>Bivalvia</taxon>
        <taxon>Autobranchia</taxon>
        <taxon>Heteroconchia</taxon>
        <taxon>Palaeoheterodonta</taxon>
        <taxon>Unionida</taxon>
        <taxon>Unionoidea</taxon>
        <taxon>Unionidae</taxon>
        <taxon>Unioninae</taxon>
        <taxon>Sinanodonta</taxon>
    </lineage>
</organism>
<evidence type="ECO:0000313" key="3">
    <source>
        <dbReference type="Proteomes" id="UP001634394"/>
    </source>
</evidence>
<feature type="non-terminal residue" evidence="2">
    <location>
        <position position="1"/>
    </location>
</feature>
<comment type="caution">
    <text evidence="2">The sequence shown here is derived from an EMBL/GenBank/DDBJ whole genome shotgun (WGS) entry which is preliminary data.</text>
</comment>
<feature type="chain" id="PRO_5044875627" evidence="1">
    <location>
        <begin position="24"/>
        <end position="75"/>
    </location>
</feature>